<dbReference type="Pfam" id="PF00280">
    <property type="entry name" value="potato_inhibit"/>
    <property type="match status" value="1"/>
</dbReference>
<comment type="caution">
    <text evidence="4">The sequence shown here is derived from an EMBL/GenBank/DDBJ whole genome shotgun (WGS) entry which is preliminary data.</text>
</comment>
<dbReference type="InterPro" id="IPR000864">
    <property type="entry name" value="Prot_inh_pot1"/>
</dbReference>
<keyword evidence="3" id="KW-0722">Serine protease inhibitor</keyword>
<dbReference type="PANTHER" id="PTHR33091:SF94">
    <property type="entry name" value="PROTEASE INHIBITOR PROTEIN"/>
    <property type="match status" value="1"/>
</dbReference>
<keyword evidence="2" id="KW-0646">Protease inhibitor</keyword>
<comment type="similarity">
    <text evidence="1">Belongs to the protease inhibitor I13 (potato type I serine protease inhibitor) family.</text>
</comment>
<dbReference type="OMA" id="FRIMDFR"/>
<reference evidence="4 5" key="1">
    <citation type="journal article" date="2018" name="Nat. Genet.">
        <title>The Rosa genome provides new insights in the design of modern roses.</title>
        <authorList>
            <person name="Bendahmane M."/>
        </authorList>
    </citation>
    <scope>NUCLEOTIDE SEQUENCE [LARGE SCALE GENOMIC DNA]</scope>
    <source>
        <strain evidence="5">cv. Old Blush</strain>
    </source>
</reference>
<dbReference type="PRINTS" id="PR00292">
    <property type="entry name" value="POTATOINHBTR"/>
</dbReference>
<dbReference type="Gene3D" id="3.30.10.10">
    <property type="entry name" value="Trypsin Inhibitor V, subunit A"/>
    <property type="match status" value="1"/>
</dbReference>
<dbReference type="AlphaFoldDB" id="A0A2P6QQD8"/>
<evidence type="ECO:0000256" key="2">
    <source>
        <dbReference type="ARBA" id="ARBA00022690"/>
    </source>
</evidence>
<dbReference type="PANTHER" id="PTHR33091">
    <property type="entry name" value="PROTEIN, PUTATIVE, EXPRESSED-RELATED"/>
    <property type="match status" value="1"/>
</dbReference>
<evidence type="ECO:0000256" key="3">
    <source>
        <dbReference type="ARBA" id="ARBA00022900"/>
    </source>
</evidence>
<dbReference type="InterPro" id="IPR036354">
    <property type="entry name" value="Prot_inh_pot1_sf"/>
</dbReference>
<name>A0A2P6QQD8_ROSCH</name>
<dbReference type="SUPFAM" id="SSF54654">
    <property type="entry name" value="CI-2 family of serine protease inhibitors"/>
    <property type="match status" value="1"/>
</dbReference>
<protein>
    <submittedName>
        <fullName evidence="4">Uncharacterized protein</fullName>
    </submittedName>
</protein>
<accession>A0A2P6QQD8</accession>
<dbReference type="Proteomes" id="UP000238479">
    <property type="component" value="Chromosome 4"/>
</dbReference>
<keyword evidence="5" id="KW-1185">Reference proteome</keyword>
<gene>
    <name evidence="4" type="ORF">RchiOBHm_Chr4g0390911</name>
</gene>
<dbReference type="GO" id="GO:0004867">
    <property type="term" value="F:serine-type endopeptidase inhibitor activity"/>
    <property type="evidence" value="ECO:0007669"/>
    <property type="project" value="UniProtKB-KW"/>
</dbReference>
<organism evidence="4 5">
    <name type="scientific">Rosa chinensis</name>
    <name type="common">China rose</name>
    <dbReference type="NCBI Taxonomy" id="74649"/>
    <lineage>
        <taxon>Eukaryota</taxon>
        <taxon>Viridiplantae</taxon>
        <taxon>Streptophyta</taxon>
        <taxon>Embryophyta</taxon>
        <taxon>Tracheophyta</taxon>
        <taxon>Spermatophyta</taxon>
        <taxon>Magnoliopsida</taxon>
        <taxon>eudicotyledons</taxon>
        <taxon>Gunneridae</taxon>
        <taxon>Pentapetalae</taxon>
        <taxon>rosids</taxon>
        <taxon>fabids</taxon>
        <taxon>Rosales</taxon>
        <taxon>Rosaceae</taxon>
        <taxon>Rosoideae</taxon>
        <taxon>Rosoideae incertae sedis</taxon>
        <taxon>Rosa</taxon>
    </lineage>
</organism>
<evidence type="ECO:0000313" key="5">
    <source>
        <dbReference type="Proteomes" id="UP000238479"/>
    </source>
</evidence>
<proteinExistence type="inferred from homology"/>
<evidence type="ECO:0000313" key="4">
    <source>
        <dbReference type="EMBL" id="PRQ36383.1"/>
    </source>
</evidence>
<evidence type="ECO:0000256" key="1">
    <source>
        <dbReference type="ARBA" id="ARBA00008210"/>
    </source>
</evidence>
<dbReference type="GO" id="GO:0009611">
    <property type="term" value="P:response to wounding"/>
    <property type="evidence" value="ECO:0007669"/>
    <property type="project" value="InterPro"/>
</dbReference>
<dbReference type="EMBL" id="PDCK01000042">
    <property type="protein sequence ID" value="PRQ36383.1"/>
    <property type="molecule type" value="Genomic_DNA"/>
</dbReference>
<sequence length="82" mass="9204">MRCVGKDSWPELVGAKATKTEAKIESENDLVKVVMVKEGSYVIDDFRCNRVRVWVDKQLNTAPSPGSPQVVEFSLLGYFKVI</sequence>
<dbReference type="Gramene" id="PRQ36383">
    <property type="protein sequence ID" value="PRQ36383"/>
    <property type="gene ID" value="RchiOBHm_Chr4g0390911"/>
</dbReference>